<reference evidence="1 2" key="1">
    <citation type="journal article" date="2018" name="Sci. Rep.">
        <title>A novel species of the marine cyanobacterium Acaryochloris with a unique pigment content and lifestyle.</title>
        <authorList>
            <person name="Partensky F."/>
            <person name="Six C."/>
            <person name="Ratin M."/>
            <person name="Garczarek L."/>
            <person name="Vaulot D."/>
            <person name="Probert I."/>
            <person name="Calteau A."/>
            <person name="Gourvil P."/>
            <person name="Marie D."/>
            <person name="Grebert T."/>
            <person name="Bouchier C."/>
            <person name="Le Panse S."/>
            <person name="Gachenot M."/>
            <person name="Rodriguez F."/>
            <person name="Garrido J.L."/>
        </authorList>
    </citation>
    <scope>NUCLEOTIDE SEQUENCE [LARGE SCALE GENOMIC DNA]</scope>
    <source>
        <strain evidence="1 2">RCC1774</strain>
    </source>
</reference>
<organism evidence="1 2">
    <name type="scientific">Acaryochloris thomasi RCC1774</name>
    <dbReference type="NCBI Taxonomy" id="1764569"/>
    <lineage>
        <taxon>Bacteria</taxon>
        <taxon>Bacillati</taxon>
        <taxon>Cyanobacteriota</taxon>
        <taxon>Cyanophyceae</taxon>
        <taxon>Acaryochloridales</taxon>
        <taxon>Acaryochloridaceae</taxon>
        <taxon>Acaryochloris</taxon>
        <taxon>Acaryochloris thomasi</taxon>
    </lineage>
</organism>
<dbReference type="SUPFAM" id="SSF141571">
    <property type="entry name" value="Pentapeptide repeat-like"/>
    <property type="match status" value="1"/>
</dbReference>
<protein>
    <submittedName>
        <fullName evidence="1">Pentapeptide repeat protein Rfr32</fullName>
    </submittedName>
</protein>
<accession>A0A2W1JJ58</accession>
<dbReference type="Proteomes" id="UP000248857">
    <property type="component" value="Unassembled WGS sequence"/>
</dbReference>
<proteinExistence type="predicted"/>
<dbReference type="EMBL" id="PQWO01000022">
    <property type="protein sequence ID" value="PZD71082.1"/>
    <property type="molecule type" value="Genomic_DNA"/>
</dbReference>
<name>A0A2W1JJ58_9CYAN</name>
<evidence type="ECO:0000313" key="2">
    <source>
        <dbReference type="Proteomes" id="UP000248857"/>
    </source>
</evidence>
<sequence>MIPQRKFRLTPLVWTVLLVGLVSFGWLQPQPGWAANERNVNYTLADLKATDFSNKDVSGTSFAGADMRNADFHGANLSATILTQAVFQRANLSGADLSEAFGDRVIFNDADLSNALFVNALLTSSIFYNTDITGADFTDALIDRMQVTMLCETADGVNPSTGMDTRESLGCR</sequence>
<dbReference type="InterPro" id="IPR001646">
    <property type="entry name" value="5peptide_repeat"/>
</dbReference>
<comment type="caution">
    <text evidence="1">The sequence shown here is derived from an EMBL/GenBank/DDBJ whole genome shotgun (WGS) entry which is preliminary data.</text>
</comment>
<dbReference type="PANTHER" id="PTHR47121">
    <property type="entry name" value="THYLAKOID LUMENAL PROTEIN TL20.3, CHLOROPLASTIC"/>
    <property type="match status" value="1"/>
</dbReference>
<dbReference type="InterPro" id="IPR053285">
    <property type="entry name" value="Thylakoid_lumenal_pentapeptide"/>
</dbReference>
<dbReference type="PANTHER" id="PTHR47121:SF2">
    <property type="entry name" value="THYLAKOID LUMENAL PROTEIN TL20.3, CHLOROPLASTIC"/>
    <property type="match status" value="1"/>
</dbReference>
<evidence type="ECO:0000313" key="1">
    <source>
        <dbReference type="EMBL" id="PZD71082.1"/>
    </source>
</evidence>
<dbReference type="RefSeq" id="WP_110988406.1">
    <property type="nucleotide sequence ID" value="NZ_CAWNWM010000022.1"/>
</dbReference>
<dbReference type="OrthoDB" id="7872756at2"/>
<gene>
    <name evidence="1" type="ORF">C1752_08285</name>
</gene>
<dbReference type="Gene3D" id="2.160.20.80">
    <property type="entry name" value="E3 ubiquitin-protein ligase SopA"/>
    <property type="match status" value="1"/>
</dbReference>
<dbReference type="AlphaFoldDB" id="A0A2W1JJ58"/>
<dbReference type="Pfam" id="PF00805">
    <property type="entry name" value="Pentapeptide"/>
    <property type="match status" value="2"/>
</dbReference>
<keyword evidence="2" id="KW-1185">Reference proteome</keyword>